<keyword evidence="2" id="KW-1185">Reference proteome</keyword>
<evidence type="ECO:0000313" key="1">
    <source>
        <dbReference type="EMBL" id="KAF2864565.1"/>
    </source>
</evidence>
<evidence type="ECO:0000313" key="2">
    <source>
        <dbReference type="Proteomes" id="UP000799421"/>
    </source>
</evidence>
<gene>
    <name evidence="1" type="ORF">K470DRAFT_6208</name>
</gene>
<dbReference type="Proteomes" id="UP000799421">
    <property type="component" value="Unassembled WGS sequence"/>
</dbReference>
<proteinExistence type="predicted"/>
<name>A0A6A7CCK1_9PEZI</name>
<organism evidence="1 2">
    <name type="scientific">Piedraia hortae CBS 480.64</name>
    <dbReference type="NCBI Taxonomy" id="1314780"/>
    <lineage>
        <taxon>Eukaryota</taxon>
        <taxon>Fungi</taxon>
        <taxon>Dikarya</taxon>
        <taxon>Ascomycota</taxon>
        <taxon>Pezizomycotina</taxon>
        <taxon>Dothideomycetes</taxon>
        <taxon>Dothideomycetidae</taxon>
        <taxon>Capnodiales</taxon>
        <taxon>Piedraiaceae</taxon>
        <taxon>Piedraia</taxon>
    </lineage>
</organism>
<reference evidence="1" key="1">
    <citation type="journal article" date="2020" name="Stud. Mycol.">
        <title>101 Dothideomycetes genomes: a test case for predicting lifestyles and emergence of pathogens.</title>
        <authorList>
            <person name="Haridas S."/>
            <person name="Albert R."/>
            <person name="Binder M."/>
            <person name="Bloem J."/>
            <person name="Labutti K."/>
            <person name="Salamov A."/>
            <person name="Andreopoulos B."/>
            <person name="Baker S."/>
            <person name="Barry K."/>
            <person name="Bills G."/>
            <person name="Bluhm B."/>
            <person name="Cannon C."/>
            <person name="Castanera R."/>
            <person name="Culley D."/>
            <person name="Daum C."/>
            <person name="Ezra D."/>
            <person name="Gonzalez J."/>
            <person name="Henrissat B."/>
            <person name="Kuo A."/>
            <person name="Liang C."/>
            <person name="Lipzen A."/>
            <person name="Lutzoni F."/>
            <person name="Magnuson J."/>
            <person name="Mondo S."/>
            <person name="Nolan M."/>
            <person name="Ohm R."/>
            <person name="Pangilinan J."/>
            <person name="Park H.-J."/>
            <person name="Ramirez L."/>
            <person name="Alfaro M."/>
            <person name="Sun H."/>
            <person name="Tritt A."/>
            <person name="Yoshinaga Y."/>
            <person name="Zwiers L.-H."/>
            <person name="Turgeon B."/>
            <person name="Goodwin S."/>
            <person name="Spatafora J."/>
            <person name="Crous P."/>
            <person name="Grigoriev I."/>
        </authorList>
    </citation>
    <scope>NUCLEOTIDE SEQUENCE</scope>
    <source>
        <strain evidence="1">CBS 480.64</strain>
    </source>
</reference>
<dbReference type="AlphaFoldDB" id="A0A6A7CCK1"/>
<protein>
    <submittedName>
        <fullName evidence="1">Uncharacterized protein</fullName>
    </submittedName>
</protein>
<accession>A0A6A7CCK1</accession>
<sequence>MMERAVKSGGERCDWWWAVCRLSPAVSYRTRTQWRRTSWRARRIAPAPPQRGVIYPSGLCSTLQLEHLSYTGGSSHVTRNQSVARCHRRHQPPPESLSTLNCIKALIAQIQD</sequence>
<dbReference type="EMBL" id="MU005957">
    <property type="protein sequence ID" value="KAF2864565.1"/>
    <property type="molecule type" value="Genomic_DNA"/>
</dbReference>